<feature type="binding site" evidence="11">
    <location>
        <position position="86"/>
    </location>
    <ligand>
        <name>FMN</name>
        <dbReference type="ChEBI" id="CHEBI:58210"/>
    </ligand>
</feature>
<dbReference type="Pfam" id="PF01180">
    <property type="entry name" value="DHO_dh"/>
    <property type="match status" value="1"/>
</dbReference>
<comment type="similarity">
    <text evidence="4 11">Belongs to the dihydroorotate dehydrogenase family. Type 2 subfamily.</text>
</comment>
<dbReference type="InterPro" id="IPR005720">
    <property type="entry name" value="Dihydroorotate_DH_cat"/>
</dbReference>
<dbReference type="NCBIfam" id="NF003644">
    <property type="entry name" value="PRK05286.1-1"/>
    <property type="match status" value="1"/>
</dbReference>
<keyword evidence="9 11" id="KW-0472">Membrane</keyword>
<feature type="binding site" evidence="11">
    <location>
        <position position="268"/>
    </location>
    <ligand>
        <name>FMN</name>
        <dbReference type="ChEBI" id="CHEBI:58210"/>
    </ligand>
</feature>
<dbReference type="EMBL" id="BMYW01000005">
    <property type="protein sequence ID" value="GGX91094.1"/>
    <property type="molecule type" value="Genomic_DNA"/>
</dbReference>
<dbReference type="NCBIfam" id="NF003652">
    <property type="entry name" value="PRK05286.2-5"/>
    <property type="match status" value="1"/>
</dbReference>
<dbReference type="PIRSF" id="PIRSF000164">
    <property type="entry name" value="DHO_oxidase"/>
    <property type="match status" value="1"/>
</dbReference>
<feature type="binding site" evidence="11">
    <location>
        <position position="297"/>
    </location>
    <ligand>
        <name>FMN</name>
        <dbReference type="ChEBI" id="CHEBI:58210"/>
    </ligand>
</feature>
<feature type="binding site" evidence="11">
    <location>
        <position position="139"/>
    </location>
    <ligand>
        <name>FMN</name>
        <dbReference type="ChEBI" id="CHEBI:58210"/>
    </ligand>
</feature>
<dbReference type="CDD" id="cd04738">
    <property type="entry name" value="DHOD_2_like"/>
    <property type="match status" value="1"/>
</dbReference>
<keyword evidence="6 11" id="KW-0288">FMN</keyword>
<evidence type="ECO:0000256" key="10">
    <source>
        <dbReference type="ARBA" id="ARBA00048639"/>
    </source>
</evidence>
<evidence type="ECO:0000256" key="8">
    <source>
        <dbReference type="ARBA" id="ARBA00023002"/>
    </source>
</evidence>
<feature type="binding site" evidence="11">
    <location>
        <begin position="111"/>
        <end position="115"/>
    </location>
    <ligand>
        <name>substrate</name>
    </ligand>
</feature>
<dbReference type="PANTHER" id="PTHR48109:SF4">
    <property type="entry name" value="DIHYDROOROTATE DEHYDROGENASE (QUINONE), MITOCHONDRIAL"/>
    <property type="match status" value="1"/>
</dbReference>
<dbReference type="InterPro" id="IPR013785">
    <property type="entry name" value="Aldolase_TIM"/>
</dbReference>
<keyword evidence="8 11" id="KW-0560">Oxidoreductase</keyword>
<keyword evidence="14" id="KW-1185">Reference proteome</keyword>
<dbReference type="RefSeq" id="WP_189373850.1">
    <property type="nucleotide sequence ID" value="NZ_BMYW01000005.1"/>
</dbReference>
<evidence type="ECO:0000313" key="13">
    <source>
        <dbReference type="EMBL" id="GGX91094.1"/>
    </source>
</evidence>
<dbReference type="Gene3D" id="3.20.20.70">
    <property type="entry name" value="Aldolase class I"/>
    <property type="match status" value="1"/>
</dbReference>
<comment type="function">
    <text evidence="1 11">Catalyzes the conversion of dihydroorotate to orotate with quinone as electron acceptor.</text>
</comment>
<dbReference type="PROSITE" id="PS00911">
    <property type="entry name" value="DHODEHASE_1"/>
    <property type="match status" value="1"/>
</dbReference>
<evidence type="ECO:0000256" key="2">
    <source>
        <dbReference type="ARBA" id="ARBA00004370"/>
    </source>
</evidence>
<protein>
    <recommendedName>
        <fullName evidence="11">Dihydroorotate dehydrogenase (quinone)</fullName>
        <ecNumber evidence="11">1.3.5.2</ecNumber>
    </recommendedName>
    <alternativeName>
        <fullName evidence="11">DHOdehase</fullName>
        <shortName evidence="11">DHOD</shortName>
        <shortName evidence="11">DHODase</shortName>
    </alternativeName>
    <alternativeName>
        <fullName evidence="11">Dihydroorotate oxidase</fullName>
    </alternativeName>
</protein>
<feature type="binding site" evidence="11">
    <location>
        <position position="245"/>
    </location>
    <ligand>
        <name>FMN</name>
        <dbReference type="ChEBI" id="CHEBI:58210"/>
    </ligand>
</feature>
<evidence type="ECO:0000313" key="14">
    <source>
        <dbReference type="Proteomes" id="UP000600877"/>
    </source>
</evidence>
<dbReference type="InterPro" id="IPR001295">
    <property type="entry name" value="Dihydroorotate_DH_CS"/>
</dbReference>
<feature type="domain" description="Dihydroorotate dehydrogenase catalytic" evidence="12">
    <location>
        <begin position="47"/>
        <end position="337"/>
    </location>
</feature>
<name>A0ABQ2YSN7_9NEIS</name>
<reference evidence="14" key="1">
    <citation type="journal article" date="2019" name="Int. J. Syst. Evol. Microbiol.">
        <title>The Global Catalogue of Microorganisms (GCM) 10K type strain sequencing project: providing services to taxonomists for standard genome sequencing and annotation.</title>
        <authorList>
            <consortium name="The Broad Institute Genomics Platform"/>
            <consortium name="The Broad Institute Genome Sequencing Center for Infectious Disease"/>
            <person name="Wu L."/>
            <person name="Ma J."/>
        </authorList>
    </citation>
    <scope>NUCLEOTIDE SEQUENCE [LARGE SCALE GENOMIC DNA]</scope>
    <source>
        <strain evidence="14">KCTC 32041</strain>
    </source>
</reference>
<keyword evidence="5 11" id="KW-0285">Flavoprotein</keyword>
<evidence type="ECO:0000256" key="4">
    <source>
        <dbReference type="ARBA" id="ARBA00005359"/>
    </source>
</evidence>
<comment type="caution">
    <text evidence="13">The sequence shown here is derived from an EMBL/GenBank/DDBJ whole genome shotgun (WGS) entry which is preliminary data.</text>
</comment>
<evidence type="ECO:0000256" key="9">
    <source>
        <dbReference type="ARBA" id="ARBA00023136"/>
    </source>
</evidence>
<gene>
    <name evidence="11 13" type="primary">pyrD</name>
    <name evidence="13" type="ORF">GCM10011290_18540</name>
</gene>
<comment type="catalytic activity">
    <reaction evidence="10 11">
        <text>(S)-dihydroorotate + a quinone = orotate + a quinol</text>
        <dbReference type="Rhea" id="RHEA:30187"/>
        <dbReference type="ChEBI" id="CHEBI:24646"/>
        <dbReference type="ChEBI" id="CHEBI:30839"/>
        <dbReference type="ChEBI" id="CHEBI:30864"/>
        <dbReference type="ChEBI" id="CHEBI:132124"/>
        <dbReference type="EC" id="1.3.5.2"/>
    </reaction>
</comment>
<evidence type="ECO:0000259" key="12">
    <source>
        <dbReference type="Pfam" id="PF01180"/>
    </source>
</evidence>
<evidence type="ECO:0000256" key="6">
    <source>
        <dbReference type="ARBA" id="ARBA00022643"/>
    </source>
</evidence>
<accession>A0ABQ2YSN7</accession>
<dbReference type="SUPFAM" id="SSF51395">
    <property type="entry name" value="FMN-linked oxidoreductases"/>
    <property type="match status" value="1"/>
</dbReference>
<feature type="binding site" evidence="11">
    <location>
        <position position="66"/>
    </location>
    <ligand>
        <name>substrate</name>
    </ligand>
</feature>
<dbReference type="PROSITE" id="PS00912">
    <property type="entry name" value="DHODEHASE_2"/>
    <property type="match status" value="1"/>
</dbReference>
<dbReference type="Proteomes" id="UP000600877">
    <property type="component" value="Unassembled WGS sequence"/>
</dbReference>
<feature type="binding site" evidence="11">
    <location>
        <begin position="246"/>
        <end position="247"/>
    </location>
    <ligand>
        <name>substrate</name>
    </ligand>
</feature>
<evidence type="ECO:0000256" key="11">
    <source>
        <dbReference type="HAMAP-Rule" id="MF_00225"/>
    </source>
</evidence>
<proteinExistence type="inferred from homology"/>
<evidence type="ECO:0000256" key="5">
    <source>
        <dbReference type="ARBA" id="ARBA00022630"/>
    </source>
</evidence>
<dbReference type="NCBIfam" id="TIGR01036">
    <property type="entry name" value="pyrD_sub2"/>
    <property type="match status" value="1"/>
</dbReference>
<feature type="binding site" evidence="11">
    <location>
        <position position="177"/>
    </location>
    <ligand>
        <name>substrate</name>
    </ligand>
</feature>
<evidence type="ECO:0000256" key="1">
    <source>
        <dbReference type="ARBA" id="ARBA00003125"/>
    </source>
</evidence>
<feature type="binding site" evidence="11">
    <location>
        <position position="172"/>
    </location>
    <ligand>
        <name>FMN</name>
        <dbReference type="ChEBI" id="CHEBI:58210"/>
    </ligand>
</feature>
<feature type="binding site" evidence="11">
    <location>
        <position position="217"/>
    </location>
    <ligand>
        <name>FMN</name>
        <dbReference type="ChEBI" id="CHEBI:58210"/>
    </ligand>
</feature>
<dbReference type="HAMAP" id="MF_00225">
    <property type="entry name" value="DHO_dh_type2"/>
    <property type="match status" value="1"/>
</dbReference>
<dbReference type="NCBIfam" id="NF003645">
    <property type="entry name" value="PRK05286.1-2"/>
    <property type="match status" value="1"/>
</dbReference>
<feature type="active site" description="Nucleophile" evidence="11">
    <location>
        <position position="175"/>
    </location>
</feature>
<comment type="cofactor">
    <cofactor evidence="11">
        <name>FMN</name>
        <dbReference type="ChEBI" id="CHEBI:58210"/>
    </cofactor>
    <text evidence="11">Binds 1 FMN per subunit.</text>
</comment>
<dbReference type="EC" id="1.3.5.2" evidence="11"/>
<evidence type="ECO:0000256" key="3">
    <source>
        <dbReference type="ARBA" id="ARBA00005161"/>
    </source>
</evidence>
<sequence>MLYPLLRPLLFRTDAESAHETTLSLLDTAYRLQLTGLLSRKVGRNPVKAMGLTFPNPVGLAAGLDKNGDHIDALAALGFGFIEIGTVTPRPQDGNPKPRLFRVPEYEGIINRMGFNNKGVDALLQNVRNSHFQGILGINIGKNASTPIENAKDDYLTCLDKVYECASYVTVNISSPNTKNLRQLQQSDELGELLAALKNRQSRLADQHGRYVPLAVKIAPDLDAEQTQEIARLLTEHQLDAVIATNTTLSRSEIAGHPLQNEAGGLSGAPVRERSTQLIRNLARALDGALPIIGVGGILSGTDAQEKIDAGATLVQLYSGLIYRGPGLINECAEALRSKRHG</sequence>
<feature type="binding site" evidence="11">
    <location>
        <begin position="318"/>
        <end position="319"/>
    </location>
    <ligand>
        <name>FMN</name>
        <dbReference type="ChEBI" id="CHEBI:58210"/>
    </ligand>
</feature>
<dbReference type="NCBIfam" id="NF003646">
    <property type="entry name" value="PRK05286.1-4"/>
    <property type="match status" value="1"/>
</dbReference>
<keyword evidence="11" id="KW-1003">Cell membrane</keyword>
<feature type="binding site" evidence="11">
    <location>
        <begin position="62"/>
        <end position="66"/>
    </location>
    <ligand>
        <name>FMN</name>
        <dbReference type="ChEBI" id="CHEBI:58210"/>
    </ligand>
</feature>
<dbReference type="InterPro" id="IPR005719">
    <property type="entry name" value="Dihydroorotate_DH_2"/>
</dbReference>
<feature type="binding site" evidence="11">
    <location>
        <position position="172"/>
    </location>
    <ligand>
        <name>substrate</name>
    </ligand>
</feature>
<comment type="subunit">
    <text evidence="11">Monomer.</text>
</comment>
<evidence type="ECO:0000256" key="7">
    <source>
        <dbReference type="ARBA" id="ARBA00022975"/>
    </source>
</evidence>
<organism evidence="13 14">
    <name type="scientific">Vogesella alkaliphila</name>
    <dbReference type="NCBI Taxonomy" id="1193621"/>
    <lineage>
        <taxon>Bacteria</taxon>
        <taxon>Pseudomonadati</taxon>
        <taxon>Pseudomonadota</taxon>
        <taxon>Betaproteobacteria</taxon>
        <taxon>Neisseriales</taxon>
        <taxon>Chromobacteriaceae</taxon>
        <taxon>Vogesella</taxon>
    </lineage>
</organism>
<keyword evidence="7 11" id="KW-0665">Pyrimidine biosynthesis</keyword>
<dbReference type="PANTHER" id="PTHR48109">
    <property type="entry name" value="DIHYDROOROTATE DEHYDROGENASE (QUINONE), MITOCHONDRIAL-RELATED"/>
    <property type="match status" value="1"/>
</dbReference>
<comment type="pathway">
    <text evidence="3 11">Pyrimidine metabolism; UMP biosynthesis via de novo pathway; orotate from (S)-dihydroorotate (quinone route): step 1/1.</text>
</comment>
<dbReference type="InterPro" id="IPR050074">
    <property type="entry name" value="DHO_dehydrogenase"/>
</dbReference>
<dbReference type="InterPro" id="IPR012135">
    <property type="entry name" value="Dihydroorotate_DH_1_2"/>
</dbReference>
<comment type="subcellular location">
    <subcellularLocation>
        <location evidence="11">Cell membrane</location>
        <topology evidence="11">Peripheral membrane protein</topology>
    </subcellularLocation>
    <subcellularLocation>
        <location evidence="2">Membrane</location>
    </subcellularLocation>
</comment>